<accession>B9JPQ9</accession>
<geneLocation type="plasmid" evidence="2 3">
    <name>pAtK84c</name>
</geneLocation>
<dbReference type="AlphaFoldDB" id="B9JPQ9"/>
<dbReference type="Proteomes" id="UP000001600">
    <property type="component" value="Plasmid pAtK84c"/>
</dbReference>
<keyword evidence="1" id="KW-0732">Signal</keyword>
<evidence type="ECO:0000313" key="3">
    <source>
        <dbReference type="Proteomes" id="UP000001600"/>
    </source>
</evidence>
<keyword evidence="2" id="KW-0614">Plasmid</keyword>
<evidence type="ECO:0000313" key="2">
    <source>
        <dbReference type="EMBL" id="ACM31128.1"/>
    </source>
</evidence>
<dbReference type="HOGENOM" id="CLU_433235_0_0_5"/>
<gene>
    <name evidence="2" type="ordered locus">Arad_12052</name>
</gene>
<dbReference type="EMBL" id="CP000631">
    <property type="protein sequence ID" value="ACM31128.1"/>
    <property type="molecule type" value="Genomic_DNA"/>
</dbReference>
<protein>
    <submittedName>
        <fullName evidence="2">Uncharacterized protein</fullName>
    </submittedName>
</protein>
<feature type="chain" id="PRO_5002884910" evidence="1">
    <location>
        <begin position="24"/>
        <end position="631"/>
    </location>
</feature>
<proteinExistence type="predicted"/>
<dbReference type="RefSeq" id="WP_012653124.1">
    <property type="nucleotide sequence ID" value="NC_011987.1"/>
</dbReference>
<organism evidence="2 3">
    <name type="scientific">Rhizobium rhizogenes (strain K84 / ATCC BAA-868)</name>
    <name type="common">Agrobacterium radiobacter</name>
    <dbReference type="NCBI Taxonomy" id="311403"/>
    <lineage>
        <taxon>Bacteria</taxon>
        <taxon>Pseudomonadati</taxon>
        <taxon>Pseudomonadota</taxon>
        <taxon>Alphaproteobacteria</taxon>
        <taxon>Hyphomicrobiales</taxon>
        <taxon>Rhizobiaceae</taxon>
        <taxon>Rhizobium/Agrobacterium group</taxon>
        <taxon>Rhizobium</taxon>
    </lineage>
</organism>
<sequence length="631" mass="68391">MRRTILVLISLCVFFSISLKAFACTNKCVPYTSWCACTDDPPNIFDPKKAVEDAVNNLVNSFTKAKITDAIKLSFPLSGAINEVAKASGDQTLVAAVNSFEAIGAKLDTESQTAITNALTNPSKGVRDAAQNLIKSANDGVQAIQAAARYGERTLTNYQEVFSEAERRAREGKVVDAVWHLGMDPMTRQSANMAQLMKESDVARDAFKTLVTTQAGPAGAAAFAAWYEYYSSNGDIQKALSTGIYTYAVASGHASVDSMPSGTIEETVKKSAAAAALRGVAVAASGGSQQDILNAAAQSGGAVIVQSGQAYATKEYIDPAKAKTDQFCIDAVNETCEDAVQWIDDTKKQLKDYNDQLAQNESLADSLPTSVVTADGQWAISWNQKALLDPKSKTPGAVLTYVGPTSFYRKQMIDLAALGRGDGLFPHGGPSINDSPDRFSAEFPDGKWRISNEGQRIFAYDTDLLGFKTTANYYINESSRSIESLYFWLQASSGWQRHGDDDETYSGVSEEKVYNTCSSVTLEKIEVFLFENIGAIDGKPIKSDEDISRSNSFSGICSSSTTIRSSDICERTGRRINTVVHFKSKKQITLTATSQNIFVAQMENHGAERRIFSYGRDSCNISIAIEKPFAK</sequence>
<name>B9JPQ9_RHIR8</name>
<evidence type="ECO:0000256" key="1">
    <source>
        <dbReference type="SAM" id="SignalP"/>
    </source>
</evidence>
<reference evidence="2 3" key="1">
    <citation type="journal article" date="2009" name="J. Bacteriol.">
        <title>Genome sequences of three Agrobacterium biovars help elucidate the evolution of multichromosome genomes in bacteria.</title>
        <authorList>
            <person name="Slater S.C."/>
            <person name="Goldman B.S."/>
            <person name="Goodner B."/>
            <person name="Setubal J.C."/>
            <person name="Farrand S.K."/>
            <person name="Nester E.W."/>
            <person name="Burr T.J."/>
            <person name="Banta L."/>
            <person name="Dickerman A.W."/>
            <person name="Paulsen I."/>
            <person name="Otten L."/>
            <person name="Suen G."/>
            <person name="Welch R."/>
            <person name="Almeida N.F."/>
            <person name="Arnold F."/>
            <person name="Burton O.T."/>
            <person name="Du Z."/>
            <person name="Ewing A."/>
            <person name="Godsy E."/>
            <person name="Heisel S."/>
            <person name="Houmiel K.L."/>
            <person name="Jhaveri J."/>
            <person name="Lu J."/>
            <person name="Miller N.M."/>
            <person name="Norton S."/>
            <person name="Chen Q."/>
            <person name="Phoolcharoen W."/>
            <person name="Ohlin V."/>
            <person name="Ondrusek D."/>
            <person name="Pride N."/>
            <person name="Stricklin S.L."/>
            <person name="Sun J."/>
            <person name="Wheeler C."/>
            <person name="Wilson L."/>
            <person name="Zhu H."/>
            <person name="Wood D.W."/>
        </authorList>
    </citation>
    <scope>NUCLEOTIDE SEQUENCE [LARGE SCALE GENOMIC DNA]</scope>
    <source>
        <strain evidence="3">K84 / ATCC BAA-868</strain>
        <plasmid evidence="2 3">pAtK84c</plasmid>
    </source>
</reference>
<feature type="signal peptide" evidence="1">
    <location>
        <begin position="1"/>
        <end position="23"/>
    </location>
</feature>
<dbReference type="KEGG" id="ara:Arad_12052"/>